<evidence type="ECO:0000256" key="8">
    <source>
        <dbReference type="ARBA" id="ARBA00023288"/>
    </source>
</evidence>
<dbReference type="InterPro" id="IPR043325">
    <property type="entry name" value="LTSS"/>
</dbReference>
<dbReference type="SUPFAM" id="SSF47699">
    <property type="entry name" value="Bifunctional inhibitor/lipid-transfer protein/seed storage 2S albumin"/>
    <property type="match status" value="1"/>
</dbReference>
<evidence type="ECO:0000256" key="7">
    <source>
        <dbReference type="ARBA" id="ARBA00023180"/>
    </source>
</evidence>
<feature type="chain" id="PRO_5043654312" description="Bifunctional inhibitor/plant lipid transfer protein/seed storage helical domain-containing protein" evidence="10">
    <location>
        <begin position="25"/>
        <end position="168"/>
    </location>
</feature>
<keyword evidence="13" id="KW-1185">Reference proteome</keyword>
<proteinExistence type="inferred from homology"/>
<protein>
    <recommendedName>
        <fullName evidence="11">Bifunctional inhibitor/plant lipid transfer protein/seed storage helical domain-containing protein</fullName>
    </recommendedName>
</protein>
<keyword evidence="6" id="KW-1015">Disulfide bond</keyword>
<dbReference type="Pfam" id="PF14368">
    <property type="entry name" value="LTP_2"/>
    <property type="match status" value="1"/>
</dbReference>
<gene>
    <name evidence="12" type="ORF">RND81_13G046600</name>
</gene>
<keyword evidence="4" id="KW-0336">GPI-anchor</keyword>
<evidence type="ECO:0000259" key="11">
    <source>
        <dbReference type="Pfam" id="PF14368"/>
    </source>
</evidence>
<evidence type="ECO:0000256" key="6">
    <source>
        <dbReference type="ARBA" id="ARBA00023157"/>
    </source>
</evidence>
<keyword evidence="3" id="KW-1003">Cell membrane</keyword>
<evidence type="ECO:0000313" key="12">
    <source>
        <dbReference type="EMBL" id="KAK9668271.1"/>
    </source>
</evidence>
<keyword evidence="7" id="KW-0325">Glycoprotein</keyword>
<evidence type="ECO:0000256" key="4">
    <source>
        <dbReference type="ARBA" id="ARBA00022622"/>
    </source>
</evidence>
<comment type="similarity">
    <text evidence="2">Belongs to the plant LTP family.</text>
</comment>
<sequence>MAHMKMIKVILTIVLMSWTIQAQAQGPGTCIQALIPCGPFLGSENPPATCCDPLKTAVETDLACLCAAFANPALAATYNMTQAMQLPLNCDIPNAGPSLCTNGGTSSPPTTSPGASAPLASTPSSTTPSTTTPSANAPSPSGNNAGRSIASAVPISSVIMLITGLMFS</sequence>
<accession>A0AAW1GXJ7</accession>
<dbReference type="GO" id="GO:0098552">
    <property type="term" value="C:side of membrane"/>
    <property type="evidence" value="ECO:0007669"/>
    <property type="project" value="UniProtKB-KW"/>
</dbReference>
<comment type="caution">
    <text evidence="12">The sequence shown here is derived from an EMBL/GenBank/DDBJ whole genome shotgun (WGS) entry which is preliminary data.</text>
</comment>
<dbReference type="CDD" id="cd00010">
    <property type="entry name" value="AAI_LTSS"/>
    <property type="match status" value="1"/>
</dbReference>
<feature type="signal peptide" evidence="10">
    <location>
        <begin position="1"/>
        <end position="24"/>
    </location>
</feature>
<dbReference type="AlphaFoldDB" id="A0AAW1GXJ7"/>
<evidence type="ECO:0000313" key="13">
    <source>
        <dbReference type="Proteomes" id="UP001443914"/>
    </source>
</evidence>
<evidence type="ECO:0000256" key="10">
    <source>
        <dbReference type="SAM" id="SignalP"/>
    </source>
</evidence>
<feature type="domain" description="Bifunctional inhibitor/plant lipid transfer protein/seed storage helical" evidence="11">
    <location>
        <begin position="15"/>
        <end position="100"/>
    </location>
</feature>
<keyword evidence="5 10" id="KW-0732">Signal</keyword>
<comment type="subcellular location">
    <subcellularLocation>
        <location evidence="1">Cell membrane</location>
        <topology evidence="1">Lipid-anchor</topology>
        <topology evidence="1">GPI-anchor</topology>
    </subcellularLocation>
</comment>
<dbReference type="InterPro" id="IPR036312">
    <property type="entry name" value="Bifun_inhib/LTP/seed_sf"/>
</dbReference>
<keyword evidence="8" id="KW-0449">Lipoprotein</keyword>
<reference evidence="12" key="1">
    <citation type="submission" date="2024-03" db="EMBL/GenBank/DDBJ databases">
        <title>WGS assembly of Saponaria officinalis var. Norfolk2.</title>
        <authorList>
            <person name="Jenkins J."/>
            <person name="Shu S."/>
            <person name="Grimwood J."/>
            <person name="Barry K."/>
            <person name="Goodstein D."/>
            <person name="Schmutz J."/>
            <person name="Leebens-Mack J."/>
            <person name="Osbourn A."/>
        </authorList>
    </citation>
    <scope>NUCLEOTIDE SEQUENCE [LARGE SCALE GENOMIC DNA]</scope>
    <source>
        <strain evidence="12">JIC</strain>
    </source>
</reference>
<dbReference type="GO" id="GO:0005886">
    <property type="term" value="C:plasma membrane"/>
    <property type="evidence" value="ECO:0007669"/>
    <property type="project" value="UniProtKB-SubCell"/>
</dbReference>
<dbReference type="Proteomes" id="UP001443914">
    <property type="component" value="Unassembled WGS sequence"/>
</dbReference>
<dbReference type="InterPro" id="IPR016140">
    <property type="entry name" value="Bifunc_inhib/LTP/seed_store"/>
</dbReference>
<dbReference type="PANTHER" id="PTHR33044">
    <property type="entry name" value="BIFUNCTIONAL INHIBITOR/LIPID-TRANSFER PROTEIN/SEED STORAGE 2S ALBUMIN SUPERFAMILY PROTEIN-RELATED"/>
    <property type="match status" value="1"/>
</dbReference>
<name>A0AAW1GXJ7_SAPOF</name>
<evidence type="ECO:0000256" key="2">
    <source>
        <dbReference type="ARBA" id="ARBA00009748"/>
    </source>
</evidence>
<feature type="region of interest" description="Disordered" evidence="9">
    <location>
        <begin position="101"/>
        <end position="145"/>
    </location>
</feature>
<organism evidence="12 13">
    <name type="scientific">Saponaria officinalis</name>
    <name type="common">Common soapwort</name>
    <name type="synonym">Lychnis saponaria</name>
    <dbReference type="NCBI Taxonomy" id="3572"/>
    <lineage>
        <taxon>Eukaryota</taxon>
        <taxon>Viridiplantae</taxon>
        <taxon>Streptophyta</taxon>
        <taxon>Embryophyta</taxon>
        <taxon>Tracheophyta</taxon>
        <taxon>Spermatophyta</taxon>
        <taxon>Magnoliopsida</taxon>
        <taxon>eudicotyledons</taxon>
        <taxon>Gunneridae</taxon>
        <taxon>Pentapetalae</taxon>
        <taxon>Caryophyllales</taxon>
        <taxon>Caryophyllaceae</taxon>
        <taxon>Caryophylleae</taxon>
        <taxon>Saponaria</taxon>
    </lineage>
</organism>
<evidence type="ECO:0000256" key="9">
    <source>
        <dbReference type="SAM" id="MobiDB-lite"/>
    </source>
</evidence>
<evidence type="ECO:0000256" key="5">
    <source>
        <dbReference type="ARBA" id="ARBA00022729"/>
    </source>
</evidence>
<keyword evidence="4" id="KW-0472">Membrane</keyword>
<dbReference type="EMBL" id="JBDFQZ010000013">
    <property type="protein sequence ID" value="KAK9668271.1"/>
    <property type="molecule type" value="Genomic_DNA"/>
</dbReference>
<evidence type="ECO:0000256" key="3">
    <source>
        <dbReference type="ARBA" id="ARBA00022475"/>
    </source>
</evidence>
<dbReference type="Gene3D" id="1.10.110.10">
    <property type="entry name" value="Plant lipid-transfer and hydrophobic proteins"/>
    <property type="match status" value="1"/>
</dbReference>
<evidence type="ECO:0000256" key="1">
    <source>
        <dbReference type="ARBA" id="ARBA00004609"/>
    </source>
</evidence>